<dbReference type="AlphaFoldDB" id="A0AAD7N4Y6"/>
<accession>A0AAD7N4Y6</accession>
<evidence type="ECO:0000256" key="1">
    <source>
        <dbReference type="SAM" id="MobiDB-lite"/>
    </source>
</evidence>
<comment type="caution">
    <text evidence="2">The sequence shown here is derived from an EMBL/GenBank/DDBJ whole genome shotgun (WGS) entry which is preliminary data.</text>
</comment>
<name>A0AAD7N4Y6_9AGAR</name>
<feature type="region of interest" description="Disordered" evidence="1">
    <location>
        <begin position="88"/>
        <end position="111"/>
    </location>
</feature>
<reference evidence="2" key="1">
    <citation type="submission" date="2023-03" db="EMBL/GenBank/DDBJ databases">
        <title>Massive genome expansion in bonnet fungi (Mycena s.s.) driven by repeated elements and novel gene families across ecological guilds.</title>
        <authorList>
            <consortium name="Lawrence Berkeley National Laboratory"/>
            <person name="Harder C.B."/>
            <person name="Miyauchi S."/>
            <person name="Viragh M."/>
            <person name="Kuo A."/>
            <person name="Thoen E."/>
            <person name="Andreopoulos B."/>
            <person name="Lu D."/>
            <person name="Skrede I."/>
            <person name="Drula E."/>
            <person name="Henrissat B."/>
            <person name="Morin E."/>
            <person name="Kohler A."/>
            <person name="Barry K."/>
            <person name="LaButti K."/>
            <person name="Morin E."/>
            <person name="Salamov A."/>
            <person name="Lipzen A."/>
            <person name="Mereny Z."/>
            <person name="Hegedus B."/>
            <person name="Baldrian P."/>
            <person name="Stursova M."/>
            <person name="Weitz H."/>
            <person name="Taylor A."/>
            <person name="Grigoriev I.V."/>
            <person name="Nagy L.G."/>
            <person name="Martin F."/>
            <person name="Kauserud H."/>
        </authorList>
    </citation>
    <scope>NUCLEOTIDE SEQUENCE</scope>
    <source>
        <strain evidence="2">CBHHK182m</strain>
    </source>
</reference>
<sequence>MRADARTSLISFLLPTLLGSALMRHDCPFPHYRSADNQSLLRIHVYLAVRWFISVVVGQANFRPRLYHLGWVDPDYRCAMTEFQDSSSVGEDRFSMDLTDDNQDCADSKQR</sequence>
<dbReference type="EMBL" id="JARKIB010000086">
    <property type="protein sequence ID" value="KAJ7744618.1"/>
    <property type="molecule type" value="Genomic_DNA"/>
</dbReference>
<proteinExistence type="predicted"/>
<protein>
    <submittedName>
        <fullName evidence="2">Uncharacterized protein</fullName>
    </submittedName>
</protein>
<organism evidence="2 3">
    <name type="scientific">Mycena metata</name>
    <dbReference type="NCBI Taxonomy" id="1033252"/>
    <lineage>
        <taxon>Eukaryota</taxon>
        <taxon>Fungi</taxon>
        <taxon>Dikarya</taxon>
        <taxon>Basidiomycota</taxon>
        <taxon>Agaricomycotina</taxon>
        <taxon>Agaricomycetes</taxon>
        <taxon>Agaricomycetidae</taxon>
        <taxon>Agaricales</taxon>
        <taxon>Marasmiineae</taxon>
        <taxon>Mycenaceae</taxon>
        <taxon>Mycena</taxon>
    </lineage>
</organism>
<evidence type="ECO:0000313" key="3">
    <source>
        <dbReference type="Proteomes" id="UP001215598"/>
    </source>
</evidence>
<dbReference type="Proteomes" id="UP001215598">
    <property type="component" value="Unassembled WGS sequence"/>
</dbReference>
<evidence type="ECO:0000313" key="2">
    <source>
        <dbReference type="EMBL" id="KAJ7744618.1"/>
    </source>
</evidence>
<keyword evidence="3" id="KW-1185">Reference proteome</keyword>
<gene>
    <name evidence="2" type="ORF">B0H16DRAFT_1559620</name>
</gene>